<keyword evidence="3" id="KW-1185">Reference proteome</keyword>
<reference evidence="2 3" key="1">
    <citation type="journal article" date="2013" name="Proc. Natl. Acad. Sci. U.S.A.">
        <title>Genome of an arbuscular mycorrhizal fungus provides insight into the oldest plant symbiosis.</title>
        <authorList>
            <person name="Tisserant E."/>
            <person name="Malbreil M."/>
            <person name="Kuo A."/>
            <person name="Kohler A."/>
            <person name="Symeonidi A."/>
            <person name="Balestrini R."/>
            <person name="Charron P."/>
            <person name="Duensing N."/>
            <person name="Frei Dit Frey N."/>
            <person name="Gianinazzi-Pearson V."/>
            <person name="Gilbert L.B."/>
            <person name="Handa Y."/>
            <person name="Herr J.R."/>
            <person name="Hijri M."/>
            <person name="Koul R."/>
            <person name="Kawaguchi M."/>
            <person name="Krajinski F."/>
            <person name="Lammers P.J."/>
            <person name="Masclaux F.G."/>
            <person name="Murat C."/>
            <person name="Morin E."/>
            <person name="Ndikumana S."/>
            <person name="Pagni M."/>
            <person name="Petitpierre D."/>
            <person name="Requena N."/>
            <person name="Rosikiewicz P."/>
            <person name="Riley R."/>
            <person name="Saito K."/>
            <person name="San Clemente H."/>
            <person name="Shapiro H."/>
            <person name="van Tuinen D."/>
            <person name="Becard G."/>
            <person name="Bonfante P."/>
            <person name="Paszkowski U."/>
            <person name="Shachar-Hill Y.Y."/>
            <person name="Tuskan G.A."/>
            <person name="Young P.W."/>
            <person name="Sanders I.R."/>
            <person name="Henrissat B."/>
            <person name="Rensing S.A."/>
            <person name="Grigoriev I.V."/>
            <person name="Corradi N."/>
            <person name="Roux C."/>
            <person name="Martin F."/>
        </authorList>
    </citation>
    <scope>NUCLEOTIDE SEQUENCE [LARGE SCALE GENOMIC DNA]</scope>
    <source>
        <strain evidence="2 3">DAOM 197198</strain>
    </source>
</reference>
<name>A0A2P4PRU4_RHIID</name>
<organism evidence="2 3">
    <name type="scientific">Rhizophagus irregularis (strain DAOM 181602 / DAOM 197198 / MUCL 43194)</name>
    <name type="common">Arbuscular mycorrhizal fungus</name>
    <name type="synonym">Glomus intraradices</name>
    <dbReference type="NCBI Taxonomy" id="747089"/>
    <lineage>
        <taxon>Eukaryota</taxon>
        <taxon>Fungi</taxon>
        <taxon>Fungi incertae sedis</taxon>
        <taxon>Mucoromycota</taxon>
        <taxon>Glomeromycotina</taxon>
        <taxon>Glomeromycetes</taxon>
        <taxon>Glomerales</taxon>
        <taxon>Glomeraceae</taxon>
        <taxon>Rhizophagus</taxon>
    </lineage>
</organism>
<evidence type="ECO:0000259" key="1">
    <source>
        <dbReference type="PROSITE" id="PS50011"/>
    </source>
</evidence>
<gene>
    <name evidence="2" type="ORF">GLOIN_2v1640967</name>
</gene>
<sequence>GLLDIHNAGKVHKDFYLANILYDDNECLYISDLRMCQPANNEKSFTWISIYKSI</sequence>
<proteinExistence type="predicted"/>
<dbReference type="SUPFAM" id="SSF56112">
    <property type="entry name" value="Protein kinase-like (PK-like)"/>
    <property type="match status" value="1"/>
</dbReference>
<dbReference type="Proteomes" id="UP000018888">
    <property type="component" value="Unassembled WGS sequence"/>
</dbReference>
<evidence type="ECO:0000313" key="3">
    <source>
        <dbReference type="Proteomes" id="UP000018888"/>
    </source>
</evidence>
<evidence type="ECO:0000313" key="2">
    <source>
        <dbReference type="EMBL" id="POG68092.1"/>
    </source>
</evidence>
<dbReference type="GO" id="GO:0004672">
    <property type="term" value="F:protein kinase activity"/>
    <property type="evidence" value="ECO:0007669"/>
    <property type="project" value="InterPro"/>
</dbReference>
<dbReference type="PROSITE" id="PS50011">
    <property type="entry name" value="PROTEIN_KINASE_DOM"/>
    <property type="match status" value="1"/>
</dbReference>
<dbReference type="EMBL" id="AUPC02000159">
    <property type="protein sequence ID" value="POG68092.1"/>
    <property type="molecule type" value="Genomic_DNA"/>
</dbReference>
<accession>A0A2P4PRU4</accession>
<dbReference type="AlphaFoldDB" id="A0A2P4PRU4"/>
<reference evidence="2 3" key="2">
    <citation type="journal article" date="2018" name="New Phytol.">
        <title>High intraspecific genome diversity in the model arbuscular mycorrhizal symbiont Rhizophagus irregularis.</title>
        <authorList>
            <person name="Chen E.C.H."/>
            <person name="Morin E."/>
            <person name="Beaudet D."/>
            <person name="Noel J."/>
            <person name="Yildirir G."/>
            <person name="Ndikumana S."/>
            <person name="Charron P."/>
            <person name="St-Onge C."/>
            <person name="Giorgi J."/>
            <person name="Kruger M."/>
            <person name="Marton T."/>
            <person name="Ropars J."/>
            <person name="Grigoriev I.V."/>
            <person name="Hainaut M."/>
            <person name="Henrissat B."/>
            <person name="Roux C."/>
            <person name="Martin F."/>
            <person name="Corradi N."/>
        </authorList>
    </citation>
    <scope>NUCLEOTIDE SEQUENCE [LARGE SCALE GENOMIC DNA]</scope>
    <source>
        <strain evidence="2 3">DAOM 197198</strain>
    </source>
</reference>
<dbReference type="InterPro" id="IPR000719">
    <property type="entry name" value="Prot_kinase_dom"/>
</dbReference>
<feature type="domain" description="Protein kinase" evidence="1">
    <location>
        <begin position="1"/>
        <end position="54"/>
    </location>
</feature>
<dbReference type="GO" id="GO:0005524">
    <property type="term" value="F:ATP binding"/>
    <property type="evidence" value="ECO:0007669"/>
    <property type="project" value="InterPro"/>
</dbReference>
<feature type="non-terminal residue" evidence="2">
    <location>
        <position position="1"/>
    </location>
</feature>
<dbReference type="Gene3D" id="1.10.510.10">
    <property type="entry name" value="Transferase(Phosphotransferase) domain 1"/>
    <property type="match status" value="1"/>
</dbReference>
<comment type="caution">
    <text evidence="2">The sequence shown here is derived from an EMBL/GenBank/DDBJ whole genome shotgun (WGS) entry which is preliminary data.</text>
</comment>
<dbReference type="InterPro" id="IPR011009">
    <property type="entry name" value="Kinase-like_dom_sf"/>
</dbReference>
<protein>
    <recommendedName>
        <fullName evidence="1">Protein kinase domain-containing protein</fullName>
    </recommendedName>
</protein>